<sequence>MSKVIIPAIGLLALTATVSSCRKGESSSGSSSSSSAARPIVSAELENQMANAPQGLLASRKDSPVKWQQWDPAILKRSRDADRLIFVFLCSAQYPGCLEALDAIDQDPELVARFNNEFIPVLAELSVARECGIAAGMLSEELRAPMNFPYVLLLSPDGHEVGWRAIPFDTKDSFRDSIDNVTDMAMAMWREDPAFTHRNSKSDHARRMSRIPQPDAVADAATRDAFLLRTTRQMISQYDQDIGTLSGTGGLFPIGSLQFLALAANSPTIPQDIAARSREAVSAFGHQVLRSAMVDPLDGGVYTTRMGPSWDLPIIQRTCMTQARSARALVSLYSSIGDALPLDVALGAVKFAEEQFSTADGLFANQRQPVPTKFEEWMWSSDQINAALSPQEAALWKALFSVQDLGNLPMEVDPSRKFFRLNTFGTRIPMEKAAAAAKVDPAQAPALYESARKKLLAARLTRMPQPAPAAHGEASSSFRMVSAYAALFTATGDIAWRDKALALAKGAREAFSKGNLLIEQGAPVSPVVADARAFTYALAIQAALDLAEVTLDESWRLWAGDLATVVGEQFIDKNGRMLEARPASTPLQLLMMDRIMLFDDSTVGLMRMNAARLEALGQPSPPEMAKLASSLPRPEIQPIVVADSILAASFARSRVIVELPADPSAEWRDAATKLPLDLIARRIGTGSTVTVHLPDGTKVTPANPADLAAAVAAPKP</sequence>
<evidence type="ECO:0000313" key="1">
    <source>
        <dbReference type="EMBL" id="MCW1887741.1"/>
    </source>
</evidence>
<reference evidence="1 2" key="1">
    <citation type="submission" date="2022-10" db="EMBL/GenBank/DDBJ databases">
        <title>Luteolibacter flavescens strain MCCC 1K03193, whole genome shotgun sequencing project.</title>
        <authorList>
            <person name="Zhao G."/>
            <person name="Shen L."/>
        </authorList>
    </citation>
    <scope>NUCLEOTIDE SEQUENCE [LARGE SCALE GENOMIC DNA]</scope>
    <source>
        <strain evidence="1 2">MCCC 1K03193</strain>
    </source>
</reference>
<protein>
    <submittedName>
        <fullName evidence="1">DUF255 domain-containing protein</fullName>
    </submittedName>
</protein>
<organism evidence="1 2">
    <name type="scientific">Luteolibacter flavescens</name>
    <dbReference type="NCBI Taxonomy" id="1859460"/>
    <lineage>
        <taxon>Bacteria</taxon>
        <taxon>Pseudomonadati</taxon>
        <taxon>Verrucomicrobiota</taxon>
        <taxon>Verrucomicrobiia</taxon>
        <taxon>Verrucomicrobiales</taxon>
        <taxon>Verrucomicrobiaceae</taxon>
        <taxon>Luteolibacter</taxon>
    </lineage>
</organism>
<dbReference type="Proteomes" id="UP001207930">
    <property type="component" value="Unassembled WGS sequence"/>
</dbReference>
<dbReference type="InterPro" id="IPR008928">
    <property type="entry name" value="6-hairpin_glycosidase_sf"/>
</dbReference>
<dbReference type="PANTHER" id="PTHR42899:SF1">
    <property type="entry name" value="SPERMATOGENESIS-ASSOCIATED PROTEIN 20"/>
    <property type="match status" value="1"/>
</dbReference>
<name>A0ABT3FVX6_9BACT</name>
<dbReference type="InterPro" id="IPR024705">
    <property type="entry name" value="Ssp411"/>
</dbReference>
<dbReference type="RefSeq" id="WP_264503698.1">
    <property type="nucleotide sequence ID" value="NZ_JAPDDS010000021.1"/>
</dbReference>
<comment type="caution">
    <text evidence="1">The sequence shown here is derived from an EMBL/GenBank/DDBJ whole genome shotgun (WGS) entry which is preliminary data.</text>
</comment>
<dbReference type="EMBL" id="JAPDDS010000021">
    <property type="protein sequence ID" value="MCW1887741.1"/>
    <property type="molecule type" value="Genomic_DNA"/>
</dbReference>
<dbReference type="PANTHER" id="PTHR42899">
    <property type="entry name" value="SPERMATOGENESIS-ASSOCIATED PROTEIN 20"/>
    <property type="match status" value="1"/>
</dbReference>
<dbReference type="InterPro" id="IPR036249">
    <property type="entry name" value="Thioredoxin-like_sf"/>
</dbReference>
<proteinExistence type="predicted"/>
<accession>A0ABT3FVX6</accession>
<dbReference type="SUPFAM" id="SSF52833">
    <property type="entry name" value="Thioredoxin-like"/>
    <property type="match status" value="1"/>
</dbReference>
<dbReference type="PROSITE" id="PS51257">
    <property type="entry name" value="PROKAR_LIPOPROTEIN"/>
    <property type="match status" value="1"/>
</dbReference>
<dbReference type="Gene3D" id="3.40.30.10">
    <property type="entry name" value="Glutaredoxin"/>
    <property type="match status" value="1"/>
</dbReference>
<dbReference type="SUPFAM" id="SSF48208">
    <property type="entry name" value="Six-hairpin glycosidases"/>
    <property type="match status" value="1"/>
</dbReference>
<evidence type="ECO:0000313" key="2">
    <source>
        <dbReference type="Proteomes" id="UP001207930"/>
    </source>
</evidence>
<keyword evidence="2" id="KW-1185">Reference proteome</keyword>
<gene>
    <name evidence="1" type="ORF">OKA04_23590</name>
</gene>